<feature type="domain" description="Flagellar basal body rod protein N-terminal" evidence="4">
    <location>
        <begin position="7"/>
        <end position="32"/>
    </location>
</feature>
<dbReference type="RefSeq" id="WP_111360740.1">
    <property type="nucleotide sequence ID" value="NZ_NHSK01000203.1"/>
</dbReference>
<keyword evidence="7" id="KW-1185">Reference proteome</keyword>
<keyword evidence="6" id="KW-0969">Cilium</keyword>
<evidence type="ECO:0000313" key="7">
    <source>
        <dbReference type="Proteomes" id="UP000248863"/>
    </source>
</evidence>
<evidence type="ECO:0000259" key="4">
    <source>
        <dbReference type="Pfam" id="PF00460"/>
    </source>
</evidence>
<dbReference type="Proteomes" id="UP000248863">
    <property type="component" value="Unassembled WGS sequence"/>
</dbReference>
<feature type="domain" description="Flagellar basal-body/hook protein C-terminal" evidence="5">
    <location>
        <begin position="91"/>
        <end position="133"/>
    </location>
</feature>
<evidence type="ECO:0000256" key="2">
    <source>
        <dbReference type="ARBA" id="ARBA00009677"/>
    </source>
</evidence>
<gene>
    <name evidence="6" type="ORF">CH338_30365</name>
</gene>
<dbReference type="InterPro" id="IPR010930">
    <property type="entry name" value="Flg_bb/hook_C_dom"/>
</dbReference>
<proteinExistence type="inferred from homology"/>
<comment type="similarity">
    <text evidence="2">Belongs to the flagella basal body rod proteins family.</text>
</comment>
<dbReference type="Pfam" id="PF00460">
    <property type="entry name" value="Flg_bb_rod"/>
    <property type="match status" value="1"/>
</dbReference>
<evidence type="ECO:0000259" key="5">
    <source>
        <dbReference type="Pfam" id="PF06429"/>
    </source>
</evidence>
<dbReference type="Pfam" id="PF06429">
    <property type="entry name" value="Flg_bbr_C"/>
    <property type="match status" value="1"/>
</dbReference>
<feature type="compositionally biased region" description="Low complexity" evidence="3">
    <location>
        <begin position="60"/>
        <end position="74"/>
    </location>
</feature>
<reference evidence="6 7" key="1">
    <citation type="submission" date="2017-07" db="EMBL/GenBank/DDBJ databases">
        <title>Draft Genome Sequences of Select Purple Nonsulfur Bacteria.</title>
        <authorList>
            <person name="Lasarre B."/>
            <person name="Mckinlay J.B."/>
        </authorList>
    </citation>
    <scope>NUCLEOTIDE SEQUENCE [LARGE SCALE GENOMIC DNA]</scope>
    <source>
        <strain evidence="6 7">DSM 11907</strain>
    </source>
</reference>
<dbReference type="AlphaFoldDB" id="A0A327JKW2"/>
<organism evidence="6 7">
    <name type="scientific">Rhodoplanes elegans</name>
    <dbReference type="NCBI Taxonomy" id="29408"/>
    <lineage>
        <taxon>Bacteria</taxon>
        <taxon>Pseudomonadati</taxon>
        <taxon>Pseudomonadota</taxon>
        <taxon>Alphaproteobacteria</taxon>
        <taxon>Hyphomicrobiales</taxon>
        <taxon>Nitrobacteraceae</taxon>
        <taxon>Rhodoplanes</taxon>
    </lineage>
</organism>
<name>A0A327JKW2_9BRAD</name>
<sequence>MSSIATIALSGMTAAVRRVEVSASNIANVRSTGALPGKTGAVPAGQPSAYSPLRVNQTAAAAGGTQTTVTTTGEPPVPTPDPQAPFADPNGMVAAPAVDLTREIVEQVIASYTFTANARVMKAGHEMTRTLLDAKA</sequence>
<protein>
    <submittedName>
        <fullName evidence="6">Flagellar biosynthesis protein FlgC</fullName>
    </submittedName>
</protein>
<dbReference type="InterPro" id="IPR001444">
    <property type="entry name" value="Flag_bb_rod_N"/>
</dbReference>
<dbReference type="PROSITE" id="PS00588">
    <property type="entry name" value="FLAGELLA_BB_ROD"/>
    <property type="match status" value="1"/>
</dbReference>
<accession>A0A327JKW2</accession>
<evidence type="ECO:0000313" key="6">
    <source>
        <dbReference type="EMBL" id="RAI26979.1"/>
    </source>
</evidence>
<keyword evidence="6" id="KW-0966">Cell projection</keyword>
<feature type="region of interest" description="Disordered" evidence="3">
    <location>
        <begin position="60"/>
        <end position="90"/>
    </location>
</feature>
<dbReference type="OrthoDB" id="7304634at2"/>
<comment type="subcellular location">
    <subcellularLocation>
        <location evidence="1">Bacterial flagellum basal body</location>
    </subcellularLocation>
</comment>
<dbReference type="InterPro" id="IPR019776">
    <property type="entry name" value="Flagellar_basal_body_rod_CS"/>
</dbReference>
<dbReference type="EMBL" id="NPEU01000882">
    <property type="protein sequence ID" value="RAI26979.1"/>
    <property type="molecule type" value="Genomic_DNA"/>
</dbReference>
<comment type="caution">
    <text evidence="6">The sequence shown here is derived from an EMBL/GenBank/DDBJ whole genome shotgun (WGS) entry which is preliminary data.</text>
</comment>
<dbReference type="GO" id="GO:0009425">
    <property type="term" value="C:bacterial-type flagellum basal body"/>
    <property type="evidence" value="ECO:0007669"/>
    <property type="project" value="UniProtKB-SubCell"/>
</dbReference>
<keyword evidence="6" id="KW-0282">Flagellum</keyword>
<evidence type="ECO:0000256" key="3">
    <source>
        <dbReference type="SAM" id="MobiDB-lite"/>
    </source>
</evidence>
<evidence type="ECO:0000256" key="1">
    <source>
        <dbReference type="ARBA" id="ARBA00004117"/>
    </source>
</evidence>